<protein>
    <submittedName>
        <fullName evidence="1">Uncharacterized protein</fullName>
    </submittedName>
</protein>
<comment type="caution">
    <text evidence="1">The sequence shown here is derived from an EMBL/GenBank/DDBJ whole genome shotgun (WGS) entry which is preliminary data.</text>
</comment>
<organism evidence="1 2">
    <name type="scientific">Actinoallomurus iriomotensis</name>
    <dbReference type="NCBI Taxonomy" id="478107"/>
    <lineage>
        <taxon>Bacteria</taxon>
        <taxon>Bacillati</taxon>
        <taxon>Actinomycetota</taxon>
        <taxon>Actinomycetes</taxon>
        <taxon>Streptosporangiales</taxon>
        <taxon>Thermomonosporaceae</taxon>
        <taxon>Actinoallomurus</taxon>
    </lineage>
</organism>
<dbReference type="InterPro" id="IPR036894">
    <property type="entry name" value="YbaB-like_sf"/>
</dbReference>
<dbReference type="InterPro" id="IPR004401">
    <property type="entry name" value="YbaB/EbfC"/>
</dbReference>
<gene>
    <name evidence="1" type="ORF">Airi02_038630</name>
</gene>
<dbReference type="Proteomes" id="UP001165074">
    <property type="component" value="Unassembled WGS sequence"/>
</dbReference>
<keyword evidence="2" id="KW-1185">Reference proteome</keyword>
<dbReference type="RefSeq" id="WP_285573293.1">
    <property type="nucleotide sequence ID" value="NZ_BSTK01000005.1"/>
</dbReference>
<evidence type="ECO:0000313" key="1">
    <source>
        <dbReference type="EMBL" id="GLY85934.1"/>
    </source>
</evidence>
<dbReference type="GO" id="GO:0003677">
    <property type="term" value="F:DNA binding"/>
    <property type="evidence" value="ECO:0007669"/>
    <property type="project" value="InterPro"/>
</dbReference>
<sequence length="130" mass="14396">MEDTVIGARDGGPADYARRLEELRRLRSDLAEVTATARTRNGEVWLEVGPRGDLRALRFTPQALKRMNAQQLAHTVMKLVAEASEEATGRATEMTAAFLPGEMAQRLRDGETDLMKLLPSPPRVPELGQQ</sequence>
<evidence type="ECO:0000313" key="2">
    <source>
        <dbReference type="Proteomes" id="UP001165074"/>
    </source>
</evidence>
<accession>A0A9W6S2K8</accession>
<name>A0A9W6S2K8_9ACTN</name>
<dbReference type="AlphaFoldDB" id="A0A9W6S2K8"/>
<dbReference type="EMBL" id="BSTK01000005">
    <property type="protein sequence ID" value="GLY85934.1"/>
    <property type="molecule type" value="Genomic_DNA"/>
</dbReference>
<reference evidence="1" key="1">
    <citation type="submission" date="2023-03" db="EMBL/GenBank/DDBJ databases">
        <title>Actinoallomurus iriomotensis NBRC 103684.</title>
        <authorList>
            <person name="Ichikawa N."/>
            <person name="Sato H."/>
            <person name="Tonouchi N."/>
        </authorList>
    </citation>
    <scope>NUCLEOTIDE SEQUENCE</scope>
    <source>
        <strain evidence="1">NBRC 103684</strain>
    </source>
</reference>
<proteinExistence type="predicted"/>
<dbReference type="Gene3D" id="3.30.1310.10">
    <property type="entry name" value="Nucleoid-associated protein YbaB-like domain"/>
    <property type="match status" value="1"/>
</dbReference>
<dbReference type="Pfam" id="PF02575">
    <property type="entry name" value="YbaB_DNA_bd"/>
    <property type="match status" value="1"/>
</dbReference>